<keyword evidence="2" id="KW-0472">Membrane</keyword>
<reference evidence="3" key="1">
    <citation type="submission" date="2018-08" db="EMBL/GenBank/DDBJ databases">
        <authorList>
            <person name="Rossello M."/>
        </authorList>
    </citation>
    <scope>NUCLEOTIDE SEQUENCE [LARGE SCALE GENOMIC DNA]</scope>
    <source>
        <strain evidence="3">cv. Chinese Spring</strain>
    </source>
</reference>
<accession>A0A3B6EMA8</accession>
<evidence type="ECO:0000256" key="1">
    <source>
        <dbReference type="SAM" id="MobiDB-lite"/>
    </source>
</evidence>
<evidence type="ECO:0000313" key="4">
    <source>
        <dbReference type="Proteomes" id="UP000019116"/>
    </source>
</evidence>
<dbReference type="AlphaFoldDB" id="A0A3B6EMA8"/>
<dbReference type="Proteomes" id="UP000019116">
    <property type="component" value="Chromosome 3A"/>
</dbReference>
<dbReference type="Gramene" id="TraesCS3A02G366900.1">
    <property type="protein sequence ID" value="TraesCS3A02G366900.1.cds1"/>
    <property type="gene ID" value="TraesCS3A02G366900"/>
</dbReference>
<feature type="region of interest" description="Disordered" evidence="1">
    <location>
        <begin position="1"/>
        <end position="36"/>
    </location>
</feature>
<name>A0A3B6EMA8_WHEAT</name>
<reference evidence="3" key="2">
    <citation type="submission" date="2018-10" db="UniProtKB">
        <authorList>
            <consortium name="EnsemblPlants"/>
        </authorList>
    </citation>
    <scope>IDENTIFICATION</scope>
</reference>
<dbReference type="Gramene" id="TraesRN3A0100890000.1">
    <property type="protein sequence ID" value="TraesRN3A0100890000.1"/>
    <property type="gene ID" value="TraesRN3A0100890000"/>
</dbReference>
<keyword evidence="4" id="KW-1185">Reference proteome</keyword>
<dbReference type="EnsemblPlants" id="TraesCS3A02G366900.1">
    <property type="protein sequence ID" value="TraesCS3A02G366900.1.cds1"/>
    <property type="gene ID" value="TraesCS3A02G366900"/>
</dbReference>
<dbReference type="Gramene" id="TraesCS3A03G0871300.1">
    <property type="protein sequence ID" value="TraesCS3A03G0871300.1.CDS1"/>
    <property type="gene ID" value="TraesCS3A03G0871300"/>
</dbReference>
<feature type="compositionally biased region" description="Basic and acidic residues" evidence="1">
    <location>
        <begin position="1"/>
        <end position="18"/>
    </location>
</feature>
<dbReference type="Gramene" id="TraesRN3D0100832200.1">
    <property type="protein sequence ID" value="TraesRN3D0100832200.1"/>
    <property type="gene ID" value="TraesRN3D0100832200"/>
</dbReference>
<proteinExistence type="predicted"/>
<keyword evidence="2" id="KW-1133">Transmembrane helix</keyword>
<feature type="transmembrane region" description="Helical" evidence="2">
    <location>
        <begin position="38"/>
        <end position="61"/>
    </location>
</feature>
<evidence type="ECO:0000313" key="3">
    <source>
        <dbReference type="EnsemblPlants" id="TraesCS3A02G366900.1.cds1"/>
    </source>
</evidence>
<organism evidence="3">
    <name type="scientific">Triticum aestivum</name>
    <name type="common">Wheat</name>
    <dbReference type="NCBI Taxonomy" id="4565"/>
    <lineage>
        <taxon>Eukaryota</taxon>
        <taxon>Viridiplantae</taxon>
        <taxon>Streptophyta</taxon>
        <taxon>Embryophyta</taxon>
        <taxon>Tracheophyta</taxon>
        <taxon>Spermatophyta</taxon>
        <taxon>Magnoliopsida</taxon>
        <taxon>Liliopsida</taxon>
        <taxon>Poales</taxon>
        <taxon>Poaceae</taxon>
        <taxon>BOP clade</taxon>
        <taxon>Pooideae</taxon>
        <taxon>Triticodae</taxon>
        <taxon>Triticeae</taxon>
        <taxon>Triticinae</taxon>
        <taxon>Triticum</taxon>
    </lineage>
</organism>
<sequence>MRPASREKRGSVSHERRPNAFSEPASPRRRRRLRNDGLDGFSGGGIAAAAALLTAASFLSFCLRLHFCHFLLNTEAPKKLPAISFRSFGGGFTGSDDSRSV</sequence>
<keyword evidence="2" id="KW-0812">Transmembrane</keyword>
<protein>
    <submittedName>
        <fullName evidence="3">Uncharacterized protein</fullName>
    </submittedName>
</protein>
<evidence type="ECO:0000256" key="2">
    <source>
        <dbReference type="SAM" id="Phobius"/>
    </source>
</evidence>